<gene>
    <name evidence="1" type="ORF">METZ01_LOCUS455967</name>
</gene>
<accession>A0A383A672</accession>
<dbReference type="EMBL" id="UINC01189429">
    <property type="protein sequence ID" value="SVE03113.1"/>
    <property type="molecule type" value="Genomic_DNA"/>
</dbReference>
<dbReference type="AlphaFoldDB" id="A0A383A672"/>
<evidence type="ECO:0000313" key="1">
    <source>
        <dbReference type="EMBL" id="SVE03113.1"/>
    </source>
</evidence>
<organism evidence="1">
    <name type="scientific">marine metagenome</name>
    <dbReference type="NCBI Taxonomy" id="408172"/>
    <lineage>
        <taxon>unclassified sequences</taxon>
        <taxon>metagenomes</taxon>
        <taxon>ecological metagenomes</taxon>
    </lineage>
</organism>
<reference evidence="1" key="1">
    <citation type="submission" date="2018-05" db="EMBL/GenBank/DDBJ databases">
        <authorList>
            <person name="Lanie J.A."/>
            <person name="Ng W.-L."/>
            <person name="Kazmierczak K.M."/>
            <person name="Andrzejewski T.M."/>
            <person name="Davidsen T.M."/>
            <person name="Wayne K.J."/>
            <person name="Tettelin H."/>
            <person name="Glass J.I."/>
            <person name="Rusch D."/>
            <person name="Podicherti R."/>
            <person name="Tsui H.-C.T."/>
            <person name="Winkler M.E."/>
        </authorList>
    </citation>
    <scope>NUCLEOTIDE SEQUENCE</scope>
</reference>
<sequence length="55" mass="6355">MLHNLLTSLQILYSGFHICMERMEHFLPCDISTNVVPVILPDNLTANFWNMLHLG</sequence>
<name>A0A383A672_9ZZZZ</name>
<proteinExistence type="predicted"/>
<protein>
    <submittedName>
        <fullName evidence="1">Uncharacterized protein</fullName>
    </submittedName>
</protein>